<dbReference type="PRINTS" id="PR01543">
    <property type="entry name" value="ANATRNSFRASE"/>
</dbReference>
<dbReference type="PANTHER" id="PTHR11786">
    <property type="entry name" value="N-HYDROXYARYLAMINE O-ACETYLTRANSFERASE"/>
    <property type="match status" value="1"/>
</dbReference>
<dbReference type="KEGG" id="lvi:G7068_02540"/>
<dbReference type="Gene3D" id="3.30.2140.20">
    <property type="match status" value="1"/>
</dbReference>
<evidence type="ECO:0000256" key="2">
    <source>
        <dbReference type="RuleBase" id="RU003452"/>
    </source>
</evidence>
<name>A0A6G7XCV3_9MICO</name>
<dbReference type="SUPFAM" id="SSF54001">
    <property type="entry name" value="Cysteine proteinases"/>
    <property type="match status" value="1"/>
</dbReference>
<protein>
    <submittedName>
        <fullName evidence="3">Arylamine N-acetyltransferase</fullName>
    </submittedName>
</protein>
<evidence type="ECO:0000313" key="3">
    <source>
        <dbReference type="EMBL" id="QIK62201.1"/>
    </source>
</evidence>
<reference evidence="3 4" key="1">
    <citation type="submission" date="2020-03" db="EMBL/GenBank/DDBJ databases">
        <title>Leucobacter sp. nov., isolated from beetles.</title>
        <authorList>
            <person name="Hyun D.-W."/>
            <person name="Bae J.-W."/>
        </authorList>
    </citation>
    <scope>NUCLEOTIDE SEQUENCE [LARGE SCALE GENOMIC DNA]</scope>
    <source>
        <strain evidence="3 4">HDW9C</strain>
    </source>
</reference>
<evidence type="ECO:0000313" key="4">
    <source>
        <dbReference type="Proteomes" id="UP000502677"/>
    </source>
</evidence>
<dbReference type="GO" id="GO:0016407">
    <property type="term" value="F:acetyltransferase activity"/>
    <property type="evidence" value="ECO:0007669"/>
    <property type="project" value="InterPro"/>
</dbReference>
<dbReference type="InterPro" id="IPR053710">
    <property type="entry name" value="Arylamine_NAT_domain_sf"/>
</dbReference>
<comment type="similarity">
    <text evidence="1 2">Belongs to the arylamine N-acetyltransferase family.</text>
</comment>
<dbReference type="Proteomes" id="UP000502677">
    <property type="component" value="Chromosome"/>
</dbReference>
<gene>
    <name evidence="3" type="ORF">G7068_02540</name>
</gene>
<dbReference type="EMBL" id="CP049863">
    <property type="protein sequence ID" value="QIK62201.1"/>
    <property type="molecule type" value="Genomic_DNA"/>
</dbReference>
<accession>A0A6G7XCV3</accession>
<proteinExistence type="inferred from homology"/>
<dbReference type="PANTHER" id="PTHR11786:SF0">
    <property type="entry name" value="ARYLAMINE N-ACETYLTRANSFERASE 4-RELATED"/>
    <property type="match status" value="1"/>
</dbReference>
<keyword evidence="4" id="KW-1185">Reference proteome</keyword>
<organism evidence="3 4">
    <name type="scientific">Leucobacter viscericola</name>
    <dbReference type="NCBI Taxonomy" id="2714935"/>
    <lineage>
        <taxon>Bacteria</taxon>
        <taxon>Bacillati</taxon>
        <taxon>Actinomycetota</taxon>
        <taxon>Actinomycetes</taxon>
        <taxon>Micrococcales</taxon>
        <taxon>Microbacteriaceae</taxon>
        <taxon>Leucobacter</taxon>
    </lineage>
</organism>
<dbReference type="Pfam" id="PF00797">
    <property type="entry name" value="Acetyltransf_2"/>
    <property type="match status" value="1"/>
</dbReference>
<sequence length="277" mass="30394">MDWLDEHSSPELAARFRDRIGFPIERALFGGETGSRVDRDALEALLVAVGRSIPFENLALMEGNAEKINPVTIVAKILDRWEGGLCYEINPLLALALRGEGLDARVIRATIADPDTDDGWFALSRTHVAVLLTIGGDLFLADAGFGLKQPLGLVPVGDDEGVRTPHGRYRVVAGSQGAQWMLQFDHGGGWTNGYGFSADDQIDNAETLDEIRDLIAYRSESVFNRGPLVALPTERGRLVLSVSRLTEVRDGRKSVHPLRPEEIDTVARLFFRSFATA</sequence>
<dbReference type="InterPro" id="IPR001447">
    <property type="entry name" value="Arylamine_N-AcTrfase"/>
</dbReference>
<evidence type="ECO:0000256" key="1">
    <source>
        <dbReference type="ARBA" id="ARBA00006547"/>
    </source>
</evidence>
<dbReference type="InterPro" id="IPR038765">
    <property type="entry name" value="Papain-like_cys_pep_sf"/>
</dbReference>
<dbReference type="AlphaFoldDB" id="A0A6G7XCV3"/>
<dbReference type="RefSeq" id="WP_166288411.1">
    <property type="nucleotide sequence ID" value="NZ_CP049863.1"/>
</dbReference>
<keyword evidence="3" id="KW-0808">Transferase</keyword>